<accession>A0ABU2YEH0</accession>
<keyword evidence="3" id="KW-1185">Reference proteome</keyword>
<dbReference type="EMBL" id="JAVRHZ010000007">
    <property type="protein sequence ID" value="MDT0556582.1"/>
    <property type="molecule type" value="Genomic_DNA"/>
</dbReference>
<dbReference type="InterPro" id="IPR018673">
    <property type="entry name" value="DUF2141"/>
</dbReference>
<gene>
    <name evidence="2" type="ORF">RM538_11230</name>
</gene>
<dbReference type="Pfam" id="PF09912">
    <property type="entry name" value="DUF2141"/>
    <property type="match status" value="1"/>
</dbReference>
<comment type="caution">
    <text evidence="2">The sequence shown here is derived from an EMBL/GenBank/DDBJ whole genome shotgun (WGS) entry which is preliminary data.</text>
</comment>
<dbReference type="RefSeq" id="WP_311333533.1">
    <property type="nucleotide sequence ID" value="NZ_JAVRHZ010000007.1"/>
</dbReference>
<reference evidence="2 3" key="1">
    <citation type="submission" date="2023-09" db="EMBL/GenBank/DDBJ databases">
        <authorList>
            <person name="Rey-Velasco X."/>
        </authorList>
    </citation>
    <scope>NUCLEOTIDE SEQUENCE [LARGE SCALE GENOMIC DNA]</scope>
    <source>
        <strain evidence="2 3">W242</strain>
    </source>
</reference>
<name>A0ABU2YEH0_9FLAO</name>
<feature type="signal peptide" evidence="1">
    <location>
        <begin position="1"/>
        <end position="19"/>
    </location>
</feature>
<keyword evidence="1" id="KW-0732">Signal</keyword>
<evidence type="ECO:0000256" key="1">
    <source>
        <dbReference type="SAM" id="SignalP"/>
    </source>
</evidence>
<feature type="chain" id="PRO_5045056601" evidence="1">
    <location>
        <begin position="20"/>
        <end position="144"/>
    </location>
</feature>
<evidence type="ECO:0000313" key="2">
    <source>
        <dbReference type="EMBL" id="MDT0556582.1"/>
    </source>
</evidence>
<sequence length="144" mass="15836">MKTIITTLALLASTLFVSAQTSLTETKNEGTTITVTVPVKSDKGHVIFGLYNETTFMKAAPIQGLESKIKDGKAVVTFKDVAPGVYAISLFHDTNDNKQMDFEPNGMPKEMYGVSNNVMSMGPPQWNDAKFEVANQPIEMEIRM</sequence>
<proteinExistence type="predicted"/>
<dbReference type="Proteomes" id="UP001254488">
    <property type="component" value="Unassembled WGS sequence"/>
</dbReference>
<protein>
    <submittedName>
        <fullName evidence="2">DUF2141 domain-containing protein</fullName>
    </submittedName>
</protein>
<evidence type="ECO:0000313" key="3">
    <source>
        <dbReference type="Proteomes" id="UP001254488"/>
    </source>
</evidence>
<organism evidence="2 3">
    <name type="scientific">Patiriisocius hiemis</name>
    <dbReference type="NCBI Taxonomy" id="3075604"/>
    <lineage>
        <taxon>Bacteria</taxon>
        <taxon>Pseudomonadati</taxon>
        <taxon>Bacteroidota</taxon>
        <taxon>Flavobacteriia</taxon>
        <taxon>Flavobacteriales</taxon>
        <taxon>Flavobacteriaceae</taxon>
        <taxon>Patiriisocius</taxon>
    </lineage>
</organism>